<evidence type="ECO:0000256" key="2">
    <source>
        <dbReference type="SAM" id="Phobius"/>
    </source>
</evidence>
<evidence type="ECO:0000313" key="5">
    <source>
        <dbReference type="Proteomes" id="UP000006732"/>
    </source>
</evidence>
<dbReference type="InterPro" id="IPR027417">
    <property type="entry name" value="P-loop_NTPase"/>
</dbReference>
<gene>
    <name evidence="4" type="ordered locus">Ppro_1760</name>
</gene>
<dbReference type="eggNOG" id="COG4128">
    <property type="taxonomic scope" value="Bacteria"/>
</dbReference>
<protein>
    <recommendedName>
        <fullName evidence="3">Zona occludens toxin N-terminal domain-containing protein</fullName>
    </recommendedName>
</protein>
<feature type="domain" description="Zona occludens toxin N-terminal" evidence="3">
    <location>
        <begin position="195"/>
        <end position="261"/>
    </location>
</feature>
<organism evidence="4 5">
    <name type="scientific">Pelobacter propionicus (strain DSM 2379 / NBRC 103807 / OttBd1)</name>
    <dbReference type="NCBI Taxonomy" id="338966"/>
    <lineage>
        <taxon>Bacteria</taxon>
        <taxon>Pseudomonadati</taxon>
        <taxon>Thermodesulfobacteriota</taxon>
        <taxon>Desulfuromonadia</taxon>
        <taxon>Desulfuromonadales</taxon>
        <taxon>Desulfuromonadaceae</taxon>
        <taxon>Pelobacter</taxon>
    </lineage>
</organism>
<dbReference type="EMBL" id="CP000482">
    <property type="protein sequence ID" value="ABK99372.1"/>
    <property type="molecule type" value="Genomic_DNA"/>
</dbReference>
<dbReference type="STRING" id="338966.Ppro_1760"/>
<dbReference type="Gene3D" id="3.40.50.300">
    <property type="entry name" value="P-loop containing nucleotide triphosphate hydrolases"/>
    <property type="match status" value="1"/>
</dbReference>
<proteinExistence type="predicted"/>
<evidence type="ECO:0000259" key="3">
    <source>
        <dbReference type="Pfam" id="PF05707"/>
    </source>
</evidence>
<keyword evidence="2" id="KW-0812">Transmembrane</keyword>
<evidence type="ECO:0000256" key="1">
    <source>
        <dbReference type="SAM" id="MobiDB-lite"/>
    </source>
</evidence>
<dbReference type="Proteomes" id="UP000006732">
    <property type="component" value="Chromosome"/>
</dbReference>
<reference evidence="4 5" key="1">
    <citation type="submission" date="2006-10" db="EMBL/GenBank/DDBJ databases">
        <title>Complete sequence of chromosome of Pelobacter propionicus DSM 2379.</title>
        <authorList>
            <consortium name="US DOE Joint Genome Institute"/>
            <person name="Copeland A."/>
            <person name="Lucas S."/>
            <person name="Lapidus A."/>
            <person name="Barry K."/>
            <person name="Detter J.C."/>
            <person name="Glavina del Rio T."/>
            <person name="Hammon N."/>
            <person name="Israni S."/>
            <person name="Dalin E."/>
            <person name="Tice H."/>
            <person name="Pitluck S."/>
            <person name="Saunders E."/>
            <person name="Brettin T."/>
            <person name="Bruce D."/>
            <person name="Han C."/>
            <person name="Tapia R."/>
            <person name="Schmutz J."/>
            <person name="Larimer F."/>
            <person name="Land M."/>
            <person name="Hauser L."/>
            <person name="Kyrpides N."/>
            <person name="Kim E."/>
            <person name="Lovley D."/>
            <person name="Richardson P."/>
        </authorList>
    </citation>
    <scope>NUCLEOTIDE SEQUENCE [LARGE SCALE GENOMIC DNA]</scope>
    <source>
        <strain evidence="5">DSM 2379 / NBRC 103807 / OttBd1</strain>
    </source>
</reference>
<evidence type="ECO:0000313" key="4">
    <source>
        <dbReference type="EMBL" id="ABK99372.1"/>
    </source>
</evidence>
<keyword evidence="2" id="KW-0472">Membrane</keyword>
<keyword evidence="5" id="KW-1185">Reference proteome</keyword>
<accession>A1APV2</accession>
<feature type="region of interest" description="Disordered" evidence="1">
    <location>
        <begin position="322"/>
        <end position="354"/>
    </location>
</feature>
<dbReference type="Pfam" id="PF05707">
    <property type="entry name" value="Zot"/>
    <property type="match status" value="1"/>
</dbReference>
<sequence>MLASFTNWLLSWAKYLGVTCLNYGIDFLQVCFDSLVDFALYIIGLFPDCVGSACMESAYLDLGPMTSLIIAVINWLFPVAFFVSIANFMTCGLMALIVIMPVARWLKLITYVARAILHLKKGGVVAANFSLVDGWADVVASRTLLGRFSDEHRYEKAASMHNRFYRVDSLEAIRKIQPRAEAVGVYKDDGSYSEGAGLLLLDEAQLIFNSRVWKKNMGWIEFFTQHRKLGWNVIMIAHTIEMIDSQIRPLAEYESRFRNLQKLKLPVIGLPMAPFPLFLVIRRYAGLGAGANVIADRDLYPLPLWAARLYDSLQVFSEDSWGEDQEPKLCGSPPLPPCGMGGVDTVSTQSGPVSSLADDCLWSRWEQLESAS</sequence>
<dbReference type="AlphaFoldDB" id="A1APV2"/>
<dbReference type="KEGG" id="ppd:Ppro_1760"/>
<dbReference type="OrthoDB" id="9800070at2"/>
<dbReference type="InterPro" id="IPR008900">
    <property type="entry name" value="Zot_N"/>
</dbReference>
<dbReference type="RefSeq" id="WP_011735649.1">
    <property type="nucleotide sequence ID" value="NC_008609.1"/>
</dbReference>
<name>A1APV2_PELPD</name>
<feature type="transmembrane region" description="Helical" evidence="2">
    <location>
        <begin position="58"/>
        <end position="77"/>
    </location>
</feature>
<dbReference type="HOGENOM" id="CLU_743636_0_0_7"/>
<feature type="transmembrane region" description="Helical" evidence="2">
    <location>
        <begin position="83"/>
        <end position="106"/>
    </location>
</feature>
<keyword evidence="2" id="KW-1133">Transmembrane helix</keyword>